<dbReference type="AlphaFoldDB" id="A0AAU8JHX3"/>
<evidence type="ECO:0000313" key="2">
    <source>
        <dbReference type="EMBL" id="XCM38819.1"/>
    </source>
</evidence>
<feature type="region of interest" description="Disordered" evidence="1">
    <location>
        <begin position="209"/>
        <end position="240"/>
    </location>
</feature>
<evidence type="ECO:0000256" key="1">
    <source>
        <dbReference type="SAM" id="MobiDB-lite"/>
    </source>
</evidence>
<gene>
    <name evidence="2" type="ORF">ABWT76_001694</name>
</gene>
<sequence length="240" mass="25910">MSSPKLKPQNHPTMLAVKAMSMSLGVALLLGGGIAQSQIRPNNVRIPDPQPEAEGPAEPGQQNADARFTCEVVDNAYTVMYHPQSQPDRSYEWAQPRAMGGGWSEDRRCGEIARRLEFYRPDGLQELAVGVENGYNVICVTTQKNADCRIVLTVPPGEDPTLMRDRVFENLTVADSGQQTDAVNAIVGNEDSNVLGEIENILGIPMPGQQNNAPTQTTRGGINLQPFLDPADGGTGSQLN</sequence>
<dbReference type="InterPro" id="IPR025478">
    <property type="entry name" value="COP23"/>
</dbReference>
<feature type="region of interest" description="Disordered" evidence="1">
    <location>
        <begin position="40"/>
        <end position="64"/>
    </location>
</feature>
<organism evidence="2">
    <name type="scientific">Planktothricoides raciborskii GIHE-MW2</name>
    <dbReference type="NCBI Taxonomy" id="2792601"/>
    <lineage>
        <taxon>Bacteria</taxon>
        <taxon>Bacillati</taxon>
        <taxon>Cyanobacteriota</taxon>
        <taxon>Cyanophyceae</taxon>
        <taxon>Oscillatoriophycideae</taxon>
        <taxon>Oscillatoriales</taxon>
        <taxon>Oscillatoriaceae</taxon>
        <taxon>Planktothricoides</taxon>
    </lineage>
</organism>
<feature type="compositionally biased region" description="Low complexity" evidence="1">
    <location>
        <begin position="52"/>
        <end position="62"/>
    </location>
</feature>
<dbReference type="RefSeq" id="WP_054464583.1">
    <property type="nucleotide sequence ID" value="NZ_CP159837.1"/>
</dbReference>
<dbReference type="EMBL" id="CP159837">
    <property type="protein sequence ID" value="XCM38819.1"/>
    <property type="molecule type" value="Genomic_DNA"/>
</dbReference>
<accession>A0AAU8JHX3</accession>
<protein>
    <submittedName>
        <fullName evidence="2">COP23 domain-containing protein</fullName>
    </submittedName>
</protein>
<feature type="compositionally biased region" description="Polar residues" evidence="1">
    <location>
        <begin position="209"/>
        <end position="220"/>
    </location>
</feature>
<reference evidence="2" key="1">
    <citation type="submission" date="2024-07" db="EMBL/GenBank/DDBJ databases">
        <authorList>
            <person name="Kim Y.J."/>
            <person name="Jeong J.Y."/>
        </authorList>
    </citation>
    <scope>NUCLEOTIDE SEQUENCE</scope>
    <source>
        <strain evidence="2">GIHE-MW2</strain>
    </source>
</reference>
<proteinExistence type="predicted"/>
<name>A0AAU8JHX3_9CYAN</name>
<dbReference type="Pfam" id="PF14218">
    <property type="entry name" value="COP23"/>
    <property type="match status" value="1"/>
</dbReference>